<evidence type="ECO:0000256" key="4">
    <source>
        <dbReference type="ARBA" id="ARBA00022475"/>
    </source>
</evidence>
<dbReference type="Pfam" id="PF01925">
    <property type="entry name" value="TauE"/>
    <property type="match status" value="1"/>
</dbReference>
<feature type="transmembrane region" description="Helical" evidence="8">
    <location>
        <begin position="230"/>
        <end position="248"/>
    </location>
</feature>
<reference evidence="10" key="1">
    <citation type="submission" date="2015-08" db="EMBL/GenBank/DDBJ databases">
        <authorList>
            <person name="Varghese N."/>
        </authorList>
    </citation>
    <scope>NUCLEOTIDE SEQUENCE [LARGE SCALE GENOMIC DNA]</scope>
    <source>
        <strain evidence="10">DSM 23407</strain>
    </source>
</reference>
<keyword evidence="10" id="KW-1185">Reference proteome</keyword>
<dbReference type="RefSeq" id="WP_082440143.1">
    <property type="nucleotide sequence ID" value="NZ_CYHE01000010.1"/>
</dbReference>
<protein>
    <recommendedName>
        <fullName evidence="8">Probable membrane transporter protein</fullName>
    </recommendedName>
</protein>
<organism evidence="9 10">
    <name type="scientific">Pannonibacter indicus</name>
    <dbReference type="NCBI Taxonomy" id="466044"/>
    <lineage>
        <taxon>Bacteria</taxon>
        <taxon>Pseudomonadati</taxon>
        <taxon>Pseudomonadota</taxon>
        <taxon>Alphaproteobacteria</taxon>
        <taxon>Hyphomicrobiales</taxon>
        <taxon>Stappiaceae</taxon>
        <taxon>Pannonibacter</taxon>
    </lineage>
</organism>
<name>A0A0K6I6D0_9HYPH</name>
<keyword evidence="7 8" id="KW-0472">Membrane</keyword>
<sequence>MFLSPISDPLFYAVAIPAVILAGLGKGGFGGPIGMLAVPLMALVIPPIQAAGIMLPVLIVMDGVSLAAYRGTFDRKAIAILLPAGVLGVGLGWLTAAFVENAHVTLLVGVISLAFVADRFRPGRRGGGALPHNLPSGVFWGTVSGFTSFVSHTGGPPYQIYMVPRGLAPALFAGTAVIFFTTVNMVKLVPYFLLGQFDAANLATAAVLLPLAPLATLAGWRLTRIVRPQLFYGVVYAVMAVVGTKLVWDGLSALAGAG</sequence>
<dbReference type="GO" id="GO:0005886">
    <property type="term" value="C:plasma membrane"/>
    <property type="evidence" value="ECO:0007669"/>
    <property type="project" value="UniProtKB-SubCell"/>
</dbReference>
<evidence type="ECO:0000256" key="2">
    <source>
        <dbReference type="ARBA" id="ARBA00009142"/>
    </source>
</evidence>
<feature type="transmembrane region" description="Helical" evidence="8">
    <location>
        <begin position="199"/>
        <end position="218"/>
    </location>
</feature>
<dbReference type="Proteomes" id="UP000183900">
    <property type="component" value="Unassembled WGS sequence"/>
</dbReference>
<proteinExistence type="inferred from homology"/>
<gene>
    <name evidence="9" type="ORF">Ga0061067_11097</name>
</gene>
<dbReference type="PANTHER" id="PTHR30269">
    <property type="entry name" value="TRANSMEMBRANE PROTEIN YFCA"/>
    <property type="match status" value="1"/>
</dbReference>
<dbReference type="InterPro" id="IPR052017">
    <property type="entry name" value="TSUP"/>
</dbReference>
<dbReference type="EMBL" id="CYHE01000010">
    <property type="protein sequence ID" value="CUA98685.1"/>
    <property type="molecule type" value="Genomic_DNA"/>
</dbReference>
<comment type="similarity">
    <text evidence="2 8">Belongs to the 4-toluene sulfonate uptake permease (TSUP) (TC 2.A.102) family.</text>
</comment>
<evidence type="ECO:0000256" key="7">
    <source>
        <dbReference type="ARBA" id="ARBA00023136"/>
    </source>
</evidence>
<evidence type="ECO:0000313" key="9">
    <source>
        <dbReference type="EMBL" id="CUA98685.1"/>
    </source>
</evidence>
<evidence type="ECO:0000256" key="1">
    <source>
        <dbReference type="ARBA" id="ARBA00004651"/>
    </source>
</evidence>
<dbReference type="OrthoDB" id="7028171at2"/>
<evidence type="ECO:0000256" key="6">
    <source>
        <dbReference type="ARBA" id="ARBA00022989"/>
    </source>
</evidence>
<evidence type="ECO:0000256" key="8">
    <source>
        <dbReference type="RuleBase" id="RU363041"/>
    </source>
</evidence>
<comment type="subcellular location">
    <subcellularLocation>
        <location evidence="1 8">Cell membrane</location>
        <topology evidence="1 8">Multi-pass membrane protein</topology>
    </subcellularLocation>
</comment>
<keyword evidence="3" id="KW-0813">Transport</keyword>
<keyword evidence="4 8" id="KW-1003">Cell membrane</keyword>
<evidence type="ECO:0000313" key="10">
    <source>
        <dbReference type="Proteomes" id="UP000183900"/>
    </source>
</evidence>
<feature type="transmembrane region" description="Helical" evidence="8">
    <location>
        <begin position="77"/>
        <end position="96"/>
    </location>
</feature>
<keyword evidence="5 8" id="KW-0812">Transmembrane</keyword>
<feature type="transmembrane region" description="Helical" evidence="8">
    <location>
        <begin position="41"/>
        <end position="65"/>
    </location>
</feature>
<feature type="transmembrane region" description="Helical" evidence="8">
    <location>
        <begin position="170"/>
        <end position="193"/>
    </location>
</feature>
<dbReference type="InterPro" id="IPR002781">
    <property type="entry name" value="TM_pro_TauE-like"/>
</dbReference>
<accession>A0A0K6I6D0</accession>
<evidence type="ECO:0000256" key="3">
    <source>
        <dbReference type="ARBA" id="ARBA00022448"/>
    </source>
</evidence>
<dbReference type="PANTHER" id="PTHR30269:SF37">
    <property type="entry name" value="MEMBRANE TRANSPORTER PROTEIN"/>
    <property type="match status" value="1"/>
</dbReference>
<keyword evidence="6 8" id="KW-1133">Transmembrane helix</keyword>
<feature type="transmembrane region" description="Helical" evidence="8">
    <location>
        <begin position="9"/>
        <end position="29"/>
    </location>
</feature>
<evidence type="ECO:0000256" key="5">
    <source>
        <dbReference type="ARBA" id="ARBA00022692"/>
    </source>
</evidence>
<dbReference type="AlphaFoldDB" id="A0A0K6I6D0"/>